<dbReference type="AlphaFoldDB" id="Q2GAP0"/>
<dbReference type="EMBL" id="CP000248">
    <property type="protein sequence ID" value="ABD25083.1"/>
    <property type="molecule type" value="Genomic_DNA"/>
</dbReference>
<accession>Q2GAP0</accession>
<dbReference type="RefSeq" id="WP_011444297.1">
    <property type="nucleotide sequence ID" value="NC_007794.1"/>
</dbReference>
<evidence type="ECO:0000313" key="2">
    <source>
        <dbReference type="Proteomes" id="UP000009134"/>
    </source>
</evidence>
<gene>
    <name evidence="1" type="ordered locus">Saro_0636</name>
</gene>
<evidence type="ECO:0000313" key="1">
    <source>
        <dbReference type="EMBL" id="ABD25083.1"/>
    </source>
</evidence>
<protein>
    <submittedName>
        <fullName evidence="1">Uncharacterized protein</fullName>
    </submittedName>
</protein>
<dbReference type="KEGG" id="nar:Saro_0636"/>
<dbReference type="Proteomes" id="UP000009134">
    <property type="component" value="Chromosome"/>
</dbReference>
<organism evidence="1 2">
    <name type="scientific">Novosphingobium aromaticivorans (strain ATCC 700278 / DSM 12444 / CCUG 56034 / CIP 105152 / NBRC 16084 / F199)</name>
    <dbReference type="NCBI Taxonomy" id="279238"/>
    <lineage>
        <taxon>Bacteria</taxon>
        <taxon>Pseudomonadati</taxon>
        <taxon>Pseudomonadota</taxon>
        <taxon>Alphaproteobacteria</taxon>
        <taxon>Sphingomonadales</taxon>
        <taxon>Sphingomonadaceae</taxon>
        <taxon>Novosphingobium</taxon>
    </lineage>
</organism>
<name>Q2GAP0_NOVAD</name>
<keyword evidence="2" id="KW-1185">Reference proteome</keyword>
<dbReference type="HOGENOM" id="CLU_1693670_0_0_5"/>
<sequence length="155" mass="16510">MSALARLKRAVRAAISSCSGVDGAAATTDRSRSVAGDWNNLNHAAFPPLDKALAMDEVAMAKGELPPIACAYARELGGMFVPHIDPHADEGTAPWLVMKLAQEVGEVSGLTSEAIANDGHIDPTEAEGILRQLDQHDRASAHYRAVLMKIREKGQ</sequence>
<dbReference type="STRING" id="279238.Saro_0636"/>
<reference evidence="2" key="1">
    <citation type="submission" date="2006-01" db="EMBL/GenBank/DDBJ databases">
        <title>Complete sequence of Novosphingobium aromaticivorans DSM 12444.</title>
        <authorList>
            <consortium name="US DOE Joint Genome Institute"/>
            <person name="Copeland A."/>
            <person name="Lucas S."/>
            <person name="Lapidus A."/>
            <person name="Barry K."/>
            <person name="Detter J.C."/>
            <person name="Glavina T."/>
            <person name="Hammon N."/>
            <person name="Israni S."/>
            <person name="Pitluck S."/>
            <person name="Chain P."/>
            <person name="Malfatti S."/>
            <person name="Shin M."/>
            <person name="Vergez L."/>
            <person name="Schmutz J."/>
            <person name="Larimer F."/>
            <person name="Land M."/>
            <person name="Kyrpides N."/>
            <person name="Ivanova N."/>
            <person name="Fredrickson J."/>
            <person name="Balkwill D."/>
            <person name="Romine M.F."/>
            <person name="Richardson P."/>
        </authorList>
    </citation>
    <scope>NUCLEOTIDE SEQUENCE [LARGE SCALE GENOMIC DNA]</scope>
    <source>
        <strain evidence="2">ATCC 700278 / DSM 12444 / CCUG 56034 / CIP 105152 / NBRC 16084 / F199</strain>
    </source>
</reference>
<proteinExistence type="predicted"/>
<dbReference type="eggNOG" id="ENOG5030HKM">
    <property type="taxonomic scope" value="Bacteria"/>
</dbReference>